<proteinExistence type="predicted"/>
<evidence type="ECO:0000313" key="1">
    <source>
        <dbReference type="EMBL" id="CAH1593109.1"/>
    </source>
</evidence>
<sequence length="64" mass="7369">MRRFCLSFADKKSNNLLFNQKNPPKKAKTTTAIIRPQTFLTIIILGHPFLPAKNHKFNKESQGK</sequence>
<gene>
    <name evidence="1" type="ORF">THF1A12_260042</name>
</gene>
<protein>
    <submittedName>
        <fullName evidence="1">Uncharacterized protein</fullName>
    </submittedName>
</protein>
<accession>A0AAU9QP38</accession>
<dbReference type="Proteomes" id="UP001295462">
    <property type="component" value="Unassembled WGS sequence"/>
</dbReference>
<name>A0AAU9QP38_9VIBR</name>
<evidence type="ECO:0000313" key="2">
    <source>
        <dbReference type="Proteomes" id="UP001295462"/>
    </source>
</evidence>
<dbReference type="EMBL" id="CAKMUD010000079">
    <property type="protein sequence ID" value="CAH1593109.1"/>
    <property type="molecule type" value="Genomic_DNA"/>
</dbReference>
<organism evidence="1 2">
    <name type="scientific">Vibrio jasicida</name>
    <dbReference type="NCBI Taxonomy" id="766224"/>
    <lineage>
        <taxon>Bacteria</taxon>
        <taxon>Pseudomonadati</taxon>
        <taxon>Pseudomonadota</taxon>
        <taxon>Gammaproteobacteria</taxon>
        <taxon>Vibrionales</taxon>
        <taxon>Vibrionaceae</taxon>
        <taxon>Vibrio</taxon>
    </lineage>
</organism>
<comment type="caution">
    <text evidence="1">The sequence shown here is derived from an EMBL/GenBank/DDBJ whole genome shotgun (WGS) entry which is preliminary data.</text>
</comment>
<dbReference type="AlphaFoldDB" id="A0AAU9QP38"/>
<reference evidence="1" key="1">
    <citation type="submission" date="2022-01" db="EMBL/GenBank/DDBJ databases">
        <authorList>
            <person name="Lagorce A."/>
        </authorList>
    </citation>
    <scope>NUCLEOTIDE SEQUENCE</scope>
    <source>
        <strain evidence="1">Th15_F1_A12</strain>
    </source>
</reference>